<dbReference type="EMBL" id="SRRZ01000067">
    <property type="protein sequence ID" value="NQE35897.1"/>
    <property type="molecule type" value="Genomic_DNA"/>
</dbReference>
<dbReference type="InterPro" id="IPR058084">
    <property type="entry name" value="Slr1658-like"/>
</dbReference>
<gene>
    <name evidence="1" type="ORF">E5S67_03659</name>
</gene>
<evidence type="ECO:0008006" key="3">
    <source>
        <dbReference type="Google" id="ProtNLM"/>
    </source>
</evidence>
<keyword evidence="2" id="KW-1185">Reference proteome</keyword>
<evidence type="ECO:0000313" key="1">
    <source>
        <dbReference type="EMBL" id="NQE35897.1"/>
    </source>
</evidence>
<organism evidence="1 2">
    <name type="scientific">Microcoleus asticus IPMA8</name>
    <dbReference type="NCBI Taxonomy" id="2563858"/>
    <lineage>
        <taxon>Bacteria</taxon>
        <taxon>Bacillati</taxon>
        <taxon>Cyanobacteriota</taxon>
        <taxon>Cyanophyceae</taxon>
        <taxon>Oscillatoriophycideae</taxon>
        <taxon>Oscillatoriales</taxon>
        <taxon>Microcoleaceae</taxon>
        <taxon>Microcoleus</taxon>
        <taxon>Microcoleus asticus</taxon>
    </lineage>
</organism>
<protein>
    <recommendedName>
        <fullName evidence="3">ATP-binding protein</fullName>
    </recommendedName>
</protein>
<reference evidence="1 2" key="1">
    <citation type="journal article" date="2020" name="Sci. Rep.">
        <title>A novel cyanobacterial geosmin producer, revising GeoA distribution and dispersion patterns in Bacteria.</title>
        <authorList>
            <person name="Churro C."/>
            <person name="Semedo-Aguiar A.P."/>
            <person name="Silva A.D."/>
            <person name="Pereira-Leal J.B."/>
            <person name="Leite R.B."/>
        </authorList>
    </citation>
    <scope>NUCLEOTIDE SEQUENCE [LARGE SCALE GENOMIC DNA]</scope>
    <source>
        <strain evidence="1 2">IPMA8</strain>
    </source>
</reference>
<sequence length="204" mass="23068">MFLFSNFTSHIDMIQTFGDFIEQSASQEYLIIGFSPSSIPLKQRWRNNGLSADFLADYLTTFFPGNEDDPSTIERQAEMKSAVSYIANELLENAMKFNDETSEYPIDIKLQLESDRVIFSVANSISPQAVEKFQAYIQQLLASEPSELYIQQLEKNAADEKCIDSGLGLLTMLTDYTAKIGWKFQTVQKDPEVIAVTTMVQLTV</sequence>
<proteinExistence type="predicted"/>
<dbReference type="InterPro" id="IPR046239">
    <property type="entry name" value="DUF6272"/>
</dbReference>
<dbReference type="NCBIfam" id="NF047703">
    <property type="entry name" value="slr1658_superfam"/>
    <property type="match status" value="1"/>
</dbReference>
<dbReference type="Pfam" id="PF19788">
    <property type="entry name" value="DUF6272"/>
    <property type="match status" value="1"/>
</dbReference>
<name>A0ABX2D1N0_9CYAN</name>
<accession>A0ABX2D1N0</accession>
<evidence type="ECO:0000313" key="2">
    <source>
        <dbReference type="Proteomes" id="UP000702425"/>
    </source>
</evidence>
<comment type="caution">
    <text evidence="1">The sequence shown here is derived from an EMBL/GenBank/DDBJ whole genome shotgun (WGS) entry which is preliminary data.</text>
</comment>
<dbReference type="Proteomes" id="UP000702425">
    <property type="component" value="Unassembled WGS sequence"/>
</dbReference>